<evidence type="ECO:0000313" key="2">
    <source>
        <dbReference type="Proteomes" id="UP000054709"/>
    </source>
</evidence>
<dbReference type="RefSeq" id="WP_060622821.1">
    <property type="nucleotide sequence ID" value="NZ_LCZJ02000018.1"/>
</dbReference>
<proteinExistence type="predicted"/>
<protein>
    <submittedName>
        <fullName evidence="1">Asparaginase</fullName>
    </submittedName>
</protein>
<dbReference type="OrthoDB" id="9770793at2"/>
<dbReference type="Pfam" id="PF06089">
    <property type="entry name" value="Asparaginase_II"/>
    <property type="match status" value="1"/>
</dbReference>
<sequence length="334" mass="37229">MGFTTLVEEYRGGLLENVHYGAVSVVDEKGNILYKAGNPEHMTYLRSAAKPFQALPVMKRRIDEVYGLTSKEASLFTASHRGEAFHIEALESLFQKMGLKEEELHCCSTYPLNEEAKAERHRANEPTRKIFHNCSGKHAGLMGLSKYMGWDIDTYYKPSHPVQQEILEIMAYIAEVPKESIPQGIDGCGLPIFALPLHKIAYSYLKLACPDLIEDIEIRNAAAVTAKLMNDNPLMIADTKFVCSELLKDNNLTAKGGAKGVYGIGLRKERIGISLKVSDGSEQVWPCIIASILERLGYSNQDTIDRLYALVPNTIVNDGGTIVGERRAVFQWEF</sequence>
<dbReference type="InterPro" id="IPR010349">
    <property type="entry name" value="Asparaginase_II"/>
</dbReference>
<dbReference type="PANTHER" id="PTHR42110:SF1">
    <property type="entry name" value="L-ASPARAGINASE, PUTATIVE (AFU_ORTHOLOGUE AFUA_3G11890)-RELATED"/>
    <property type="match status" value="1"/>
</dbReference>
<organism evidence="1 2">
    <name type="scientific">Paenibacillus etheri</name>
    <dbReference type="NCBI Taxonomy" id="1306852"/>
    <lineage>
        <taxon>Bacteria</taxon>
        <taxon>Bacillati</taxon>
        <taxon>Bacillota</taxon>
        <taxon>Bacilli</taxon>
        <taxon>Bacillales</taxon>
        <taxon>Paenibacillaceae</taxon>
        <taxon>Paenibacillus</taxon>
    </lineage>
</organism>
<keyword evidence="2" id="KW-1185">Reference proteome</keyword>
<accession>A0A0W1B189</accession>
<comment type="caution">
    <text evidence="1">The sequence shown here is derived from an EMBL/GenBank/DDBJ whole genome shotgun (WGS) entry which is preliminary data.</text>
</comment>
<dbReference type="AlphaFoldDB" id="A0A0W1B189"/>
<gene>
    <name evidence="1" type="ORF">UQ64_10730</name>
</gene>
<dbReference type="EMBL" id="LCZJ02000018">
    <property type="protein sequence ID" value="KTD87296.1"/>
    <property type="molecule type" value="Genomic_DNA"/>
</dbReference>
<dbReference type="Proteomes" id="UP000054709">
    <property type="component" value="Unassembled WGS sequence"/>
</dbReference>
<reference evidence="1 2" key="1">
    <citation type="journal article" date="2015" name="Int. Biodeterior. Biodegradation">
        <title>Physiological and genetic screening methods for the isolation of methyl tert-butyl ether-degrading bacteria for bioremediation purposes.</title>
        <authorList>
            <person name="Guisado I.M."/>
            <person name="Purswani J."/>
            <person name="Gonzalez Lopez J."/>
            <person name="Pozo C."/>
        </authorList>
    </citation>
    <scope>NUCLEOTIDE SEQUENCE [LARGE SCALE GENOMIC DNA]</scope>
    <source>
        <strain evidence="1 2">SH7</strain>
    </source>
</reference>
<evidence type="ECO:0000313" key="1">
    <source>
        <dbReference type="EMBL" id="KTD87296.1"/>
    </source>
</evidence>
<name>A0A0W1B189_9BACL</name>
<dbReference type="PANTHER" id="PTHR42110">
    <property type="entry name" value="L-ASPARAGINASE, PUTATIVE (AFU_ORTHOLOGUE AFUA_3G11890)-RELATED"/>
    <property type="match status" value="1"/>
</dbReference>